<gene>
    <name evidence="2" type="ORF">A7456_02445</name>
    <name evidence="1" type="ORF">A9Z60_08870</name>
    <name evidence="3" type="ORF">I6G26_04950</name>
</gene>
<accession>A0A1B8QMD5</accession>
<reference evidence="3 6" key="3">
    <citation type="submission" date="2020-12" db="EMBL/GenBank/DDBJ databases">
        <title>FDA dAtabase for Regulatory Grade micrObial Sequences (FDA-ARGOS): Supporting development and validation of Infectious Disease Dx tests.</title>
        <authorList>
            <person name="Sproer C."/>
            <person name="Gronow S."/>
            <person name="Severitt S."/>
            <person name="Schroder I."/>
            <person name="Tallon L."/>
            <person name="Sadzewicz L."/>
            <person name="Zhao X."/>
            <person name="Boylan J."/>
            <person name="Ott S."/>
            <person name="Bowen H."/>
            <person name="Vavikolanu K."/>
            <person name="Mehta A."/>
            <person name="Aluvathingal J."/>
            <person name="Nadendla S."/>
            <person name="Lowell S."/>
            <person name="Myers T."/>
            <person name="Yan Y."/>
            <person name="Sichtig H."/>
        </authorList>
    </citation>
    <scope>NUCLEOTIDE SEQUENCE [LARGE SCALE GENOMIC DNA]</scope>
    <source>
        <strain evidence="3 6">FDAARGOS_869</strain>
    </source>
</reference>
<dbReference type="Proteomes" id="UP000594834">
    <property type="component" value="Chromosome"/>
</dbReference>
<evidence type="ECO:0000313" key="2">
    <source>
        <dbReference type="EMBL" id="OBX85031.1"/>
    </source>
</evidence>
<organism evidence="2 4">
    <name type="scientific">Moraxella nonliquefaciens</name>
    <dbReference type="NCBI Taxonomy" id="478"/>
    <lineage>
        <taxon>Bacteria</taxon>
        <taxon>Pseudomonadati</taxon>
        <taxon>Pseudomonadota</taxon>
        <taxon>Gammaproteobacteria</taxon>
        <taxon>Moraxellales</taxon>
        <taxon>Moraxellaceae</taxon>
        <taxon>Moraxella</taxon>
    </lineage>
</organism>
<dbReference type="Proteomes" id="UP000092575">
    <property type="component" value="Unassembled WGS sequence"/>
</dbReference>
<sequence length="60" mass="6666">MTCQITHHLATQLTCPITHPIIMTVIHGDKTFAISDEMIVQTLTKLTTPIALTQPKQHMA</sequence>
<evidence type="ECO:0000313" key="3">
    <source>
        <dbReference type="EMBL" id="QPT45332.1"/>
    </source>
</evidence>
<dbReference type="OrthoDB" id="9953519at2"/>
<dbReference type="RefSeq" id="WP_066893191.1">
    <property type="nucleotide sequence ID" value="NZ_CP065728.1"/>
</dbReference>
<dbReference type="AlphaFoldDB" id="A0A1B8QMD5"/>
<name>A0A1B8QMD5_MORNO</name>
<dbReference type="EMBL" id="LZDN01000013">
    <property type="protein sequence ID" value="OBX50546.1"/>
    <property type="molecule type" value="Genomic_DNA"/>
</dbReference>
<dbReference type="Proteomes" id="UP000092671">
    <property type="component" value="Unassembled WGS sequence"/>
</dbReference>
<evidence type="ECO:0000313" key="6">
    <source>
        <dbReference type="Proteomes" id="UP000594834"/>
    </source>
</evidence>
<evidence type="ECO:0000313" key="5">
    <source>
        <dbReference type="Proteomes" id="UP000092671"/>
    </source>
</evidence>
<protein>
    <submittedName>
        <fullName evidence="2">Uncharacterized protein</fullName>
    </submittedName>
</protein>
<reference evidence="2 4" key="1">
    <citation type="submission" date="2016-05" db="EMBL/GenBank/DDBJ databases">
        <title>Draft genome sequence of Moraxella nonliquefaciens CCUG 348T.</title>
        <authorList>
            <person name="Salva-Serra F."/>
            <person name="Engstrom-Jakobsson H."/>
            <person name="Thorell K."/>
            <person name="Gonzales-Siles L."/>
            <person name="Karlsson R."/>
            <person name="Boulund F."/>
            <person name="Engstrand L."/>
            <person name="Kristiansson E."/>
            <person name="Moore E."/>
        </authorList>
    </citation>
    <scope>NUCLEOTIDE SEQUENCE [LARGE SCALE GENOMIC DNA]</scope>
    <source>
        <strain evidence="2 4">CCUG 348</strain>
    </source>
</reference>
<evidence type="ECO:0000313" key="4">
    <source>
        <dbReference type="Proteomes" id="UP000092575"/>
    </source>
</evidence>
<dbReference type="EMBL" id="LXTW01000012">
    <property type="protein sequence ID" value="OBX85031.1"/>
    <property type="molecule type" value="Genomic_DNA"/>
</dbReference>
<keyword evidence="6" id="KW-1185">Reference proteome</keyword>
<reference evidence="1 5" key="2">
    <citation type="submission" date="2016-06" db="EMBL/GenBank/DDBJ databases">
        <title>Draft genome of Moraxella nonliquefaciens CCUG 60284.</title>
        <authorList>
            <person name="Salva-Serra F."/>
            <person name="Engstrom-Jakobsson H."/>
            <person name="Thorell K."/>
            <person name="Gonzales-Siles L."/>
            <person name="Karlsson R."/>
            <person name="Boulund F."/>
            <person name="Engstrand L."/>
            <person name="Kristiansson E."/>
            <person name="Moore E."/>
        </authorList>
    </citation>
    <scope>NUCLEOTIDE SEQUENCE [LARGE SCALE GENOMIC DNA]</scope>
    <source>
        <strain evidence="1 5">CCUG 60284</strain>
    </source>
</reference>
<dbReference type="EMBL" id="CP065728">
    <property type="protein sequence ID" value="QPT45332.1"/>
    <property type="molecule type" value="Genomic_DNA"/>
</dbReference>
<evidence type="ECO:0000313" key="1">
    <source>
        <dbReference type="EMBL" id="OBX50546.1"/>
    </source>
</evidence>
<proteinExistence type="predicted"/>